<name>A0ABR3AQK3_PHYBL</name>
<organism evidence="3 4">
    <name type="scientific">Phycomyces blakesleeanus</name>
    <dbReference type="NCBI Taxonomy" id="4837"/>
    <lineage>
        <taxon>Eukaryota</taxon>
        <taxon>Fungi</taxon>
        <taxon>Fungi incertae sedis</taxon>
        <taxon>Mucoromycota</taxon>
        <taxon>Mucoromycotina</taxon>
        <taxon>Mucoromycetes</taxon>
        <taxon>Mucorales</taxon>
        <taxon>Phycomycetaceae</taxon>
        <taxon>Phycomyces</taxon>
    </lineage>
</organism>
<dbReference type="EMBL" id="JBCLYO010000020">
    <property type="protein sequence ID" value="KAL0080285.1"/>
    <property type="molecule type" value="Genomic_DNA"/>
</dbReference>
<dbReference type="SUPFAM" id="SSF64268">
    <property type="entry name" value="PX domain"/>
    <property type="match status" value="1"/>
</dbReference>
<reference evidence="3 4" key="1">
    <citation type="submission" date="2024-04" db="EMBL/GenBank/DDBJ databases">
        <title>Symmetric and asymmetric DNA N6-adenine methylation regulates different biological responses in Mucorales.</title>
        <authorList>
            <consortium name="Lawrence Berkeley National Laboratory"/>
            <person name="Lax C."/>
            <person name="Mondo S.J."/>
            <person name="Osorio-Concepcion M."/>
            <person name="Muszewska A."/>
            <person name="Corrochano-Luque M."/>
            <person name="Gutierrez G."/>
            <person name="Riley R."/>
            <person name="Lipzen A."/>
            <person name="Guo J."/>
            <person name="Hundley H."/>
            <person name="Amirebrahimi M."/>
            <person name="Ng V."/>
            <person name="Lorenzo-Gutierrez D."/>
            <person name="Binder U."/>
            <person name="Yang J."/>
            <person name="Song Y."/>
            <person name="Canovas D."/>
            <person name="Navarro E."/>
            <person name="Freitag M."/>
            <person name="Gabaldon T."/>
            <person name="Grigoriev I.V."/>
            <person name="Corrochano L.M."/>
            <person name="Nicolas F.E."/>
            <person name="Garre V."/>
        </authorList>
    </citation>
    <scope>NUCLEOTIDE SEQUENCE [LARGE SCALE GENOMIC DNA]</scope>
    <source>
        <strain evidence="3 4">L51</strain>
    </source>
</reference>
<evidence type="ECO:0000313" key="3">
    <source>
        <dbReference type="EMBL" id="KAL0080285.1"/>
    </source>
</evidence>
<keyword evidence="4" id="KW-1185">Reference proteome</keyword>
<evidence type="ECO:0000313" key="4">
    <source>
        <dbReference type="Proteomes" id="UP001448207"/>
    </source>
</evidence>
<dbReference type="InterPro" id="IPR001683">
    <property type="entry name" value="PX_dom"/>
</dbReference>
<dbReference type="Pfam" id="PF00787">
    <property type="entry name" value="PX"/>
    <property type="match status" value="1"/>
</dbReference>
<dbReference type="Pfam" id="PF09325">
    <property type="entry name" value="Vps5"/>
    <property type="match status" value="1"/>
</dbReference>
<dbReference type="Gene3D" id="3.30.1520.10">
    <property type="entry name" value="Phox-like domain"/>
    <property type="match status" value="1"/>
</dbReference>
<evidence type="ECO:0000259" key="2">
    <source>
        <dbReference type="Pfam" id="PF09325"/>
    </source>
</evidence>
<gene>
    <name evidence="3" type="ORF">J3Q64DRAFT_1242517</name>
</gene>
<dbReference type="InterPro" id="IPR027267">
    <property type="entry name" value="AH/BAR_dom_sf"/>
</dbReference>
<proteinExistence type="predicted"/>
<comment type="caution">
    <text evidence="3">The sequence shown here is derived from an EMBL/GenBank/DDBJ whole genome shotgun (WGS) entry which is preliminary data.</text>
</comment>
<dbReference type="Gene3D" id="1.20.1270.60">
    <property type="entry name" value="Arfaptin homology (AH) domain/BAR domain"/>
    <property type="match status" value="1"/>
</dbReference>
<dbReference type="PANTHER" id="PTHR47433:SF1">
    <property type="entry name" value="VACUOLAR PROTEIN SORTING-ASSOCIATED PROTEIN 17"/>
    <property type="match status" value="1"/>
</dbReference>
<dbReference type="InterPro" id="IPR036871">
    <property type="entry name" value="PX_dom_sf"/>
</dbReference>
<protein>
    <recommendedName>
        <fullName evidence="5">PX domain-containing protein</fullName>
    </recommendedName>
</protein>
<dbReference type="InterPro" id="IPR053055">
    <property type="entry name" value="VPS17"/>
</dbReference>
<sequence length="354" mass="41480">MSKQNQMNSVELLISTVDYHRKDPVFWIEANTDLQKYKQKHRRFPRYYSELQKLHDHLVATLEDVFVPVLPACPIPRYDKEDRVEYKLQRWLDRIVDHPRIQPSEGLREFVESEVGFRPLLKKGRQTKPATVPVSERDMEPAYIQQQAYLADILQSFQDLSRQIERTSSEHKMLSQSWVELGSSWITYGGRERNPCLFILYKGITKGCQQLSAIEKSQACSTTETLGDEVNYQIRNTEAAQATMQRRLGALSEYLTSRKQTEHSLRQVERLKSSGSIDRTRADGAIKDLEIARRTERDSLKRYEAIDHHIEQDMREQQPKLSRDMISCLREYARSQIFLEKQKLAIWESIQSSV</sequence>
<dbReference type="InterPro" id="IPR015404">
    <property type="entry name" value="Vps5_C"/>
</dbReference>
<dbReference type="PANTHER" id="PTHR47433">
    <property type="entry name" value="VACUOLAR PROTEIN SORTING-ASSOCIATED PROTEIN 17"/>
    <property type="match status" value="1"/>
</dbReference>
<evidence type="ECO:0008006" key="5">
    <source>
        <dbReference type="Google" id="ProtNLM"/>
    </source>
</evidence>
<accession>A0ABR3AQK3</accession>
<evidence type="ECO:0000259" key="1">
    <source>
        <dbReference type="Pfam" id="PF00787"/>
    </source>
</evidence>
<dbReference type="Proteomes" id="UP001448207">
    <property type="component" value="Unassembled WGS sequence"/>
</dbReference>
<feature type="domain" description="PX" evidence="1">
    <location>
        <begin position="38"/>
        <end position="113"/>
    </location>
</feature>
<feature type="domain" description="Sorting nexin/Vps5-like C-terminal" evidence="2">
    <location>
        <begin position="140"/>
        <end position="351"/>
    </location>
</feature>